<dbReference type="AlphaFoldDB" id="K8E0U0"/>
<proteinExistence type="inferred from homology"/>
<dbReference type="GO" id="GO:0044781">
    <property type="term" value="P:bacterial-type flagellum organization"/>
    <property type="evidence" value="ECO:0007669"/>
    <property type="project" value="UniProtKB-KW"/>
</dbReference>
<dbReference type="EMBL" id="CAOS01000013">
    <property type="protein sequence ID" value="CCO09170.1"/>
    <property type="molecule type" value="Genomic_DNA"/>
</dbReference>
<protein>
    <submittedName>
        <fullName evidence="4">Hook capping protein FlgD</fullName>
    </submittedName>
</protein>
<evidence type="ECO:0000256" key="3">
    <source>
        <dbReference type="SAM" id="MobiDB-lite"/>
    </source>
</evidence>
<accession>K8E0U0</accession>
<keyword evidence="2" id="KW-1005">Bacterial flagellum biogenesis</keyword>
<organism evidence="4 5">
    <name type="scientific">Desulforamulus hydrothermalis Lam5 = DSM 18033</name>
    <dbReference type="NCBI Taxonomy" id="1121428"/>
    <lineage>
        <taxon>Bacteria</taxon>
        <taxon>Bacillati</taxon>
        <taxon>Bacillota</taxon>
        <taxon>Clostridia</taxon>
        <taxon>Eubacteriales</taxon>
        <taxon>Peptococcaceae</taxon>
        <taxon>Desulforamulus</taxon>
    </lineage>
</organism>
<dbReference type="Pfam" id="PF03963">
    <property type="entry name" value="FlgD"/>
    <property type="match status" value="1"/>
</dbReference>
<dbReference type="InterPro" id="IPR005648">
    <property type="entry name" value="FlgD"/>
</dbReference>
<dbReference type="Proteomes" id="UP000009315">
    <property type="component" value="Unassembled WGS sequence"/>
</dbReference>
<dbReference type="RefSeq" id="WP_008413036.1">
    <property type="nucleotide sequence ID" value="NZ_CAOS01000013.1"/>
</dbReference>
<evidence type="ECO:0000256" key="2">
    <source>
        <dbReference type="ARBA" id="ARBA00022795"/>
    </source>
</evidence>
<feature type="region of interest" description="Disordered" evidence="3">
    <location>
        <begin position="140"/>
        <end position="172"/>
    </location>
</feature>
<evidence type="ECO:0000313" key="5">
    <source>
        <dbReference type="Proteomes" id="UP000009315"/>
    </source>
</evidence>
<dbReference type="OrthoDB" id="280334at2"/>
<evidence type="ECO:0000256" key="1">
    <source>
        <dbReference type="ARBA" id="ARBA00010577"/>
    </source>
</evidence>
<feature type="compositionally biased region" description="Low complexity" evidence="3">
    <location>
        <begin position="140"/>
        <end position="150"/>
    </location>
</feature>
<feature type="compositionally biased region" description="Polar residues" evidence="3">
    <location>
        <begin position="162"/>
        <end position="172"/>
    </location>
</feature>
<evidence type="ECO:0000313" key="4">
    <source>
        <dbReference type="EMBL" id="CCO09170.1"/>
    </source>
</evidence>
<gene>
    <name evidence="4" type="primary">flgD</name>
    <name evidence="4" type="ORF">DESHY_60342</name>
</gene>
<comment type="similarity">
    <text evidence="1">Belongs to the FlgD family.</text>
</comment>
<sequence>MQVSDTAGSNNVYLTDKQKKTQQTLDKDAFLQLFITQLRYQDPTSPQDTSQFASQIAQFTMLEQLTNLNTAINKLLEMNQLNHAATLIGRQVVVTKDTSLVSGQVDKVTVDKEGVKIWVANNSYTLDQVVSFSGLTQAAGENTEGGAATGDNSEQMPAADATLQSGEQDGTS</sequence>
<name>K8E0U0_9FIRM</name>
<comment type="caution">
    <text evidence="4">The sequence shown here is derived from an EMBL/GenBank/DDBJ whole genome shotgun (WGS) entry which is preliminary data.</text>
</comment>
<dbReference type="eggNOG" id="COG1843">
    <property type="taxonomic scope" value="Bacteria"/>
</dbReference>
<keyword evidence="5" id="KW-1185">Reference proteome</keyword>
<reference evidence="4 5" key="1">
    <citation type="journal article" date="2013" name="Genome Announc.">
        <title>Genome Sequence of the Sulfate-Reducing Bacterium Desulfotomaculum hydrothermale Lam5(T).</title>
        <authorList>
            <person name="Amin O."/>
            <person name="Fardeau M.L."/>
            <person name="Valette O."/>
            <person name="Hirschler-Rea A."/>
            <person name="Barbe V."/>
            <person name="Medigue C."/>
            <person name="Vacherie B."/>
            <person name="Ollivier B."/>
            <person name="Bertin P.N."/>
            <person name="Dolla A."/>
        </authorList>
    </citation>
    <scope>NUCLEOTIDE SEQUENCE [LARGE SCALE GENOMIC DNA]</scope>
    <source>
        <strain evidence="5">Lam5 / DSM 18033</strain>
    </source>
</reference>
<dbReference type="STRING" id="1121428.DESHY_60342"/>